<dbReference type="SMART" id="SM00255">
    <property type="entry name" value="TIR"/>
    <property type="match status" value="1"/>
</dbReference>
<keyword evidence="3" id="KW-0433">Leucine-rich repeat</keyword>
<evidence type="ECO:0000256" key="3">
    <source>
        <dbReference type="ARBA" id="ARBA00022614"/>
    </source>
</evidence>
<accession>A0A5E4NCA0</accession>
<dbReference type="Pfam" id="PF00560">
    <property type="entry name" value="LRR_1"/>
    <property type="match status" value="1"/>
</dbReference>
<dbReference type="PROSITE" id="PS51450">
    <property type="entry name" value="LRR"/>
    <property type="match status" value="6"/>
</dbReference>
<dbReference type="PRINTS" id="PR01537">
    <property type="entry name" value="INTRLKN1R1F"/>
</dbReference>
<dbReference type="SMART" id="SM00369">
    <property type="entry name" value="LRR_TYP"/>
    <property type="match status" value="11"/>
</dbReference>
<dbReference type="InterPro" id="IPR035897">
    <property type="entry name" value="Toll_tir_struct_dom_sf"/>
</dbReference>
<evidence type="ECO:0000256" key="7">
    <source>
        <dbReference type="ARBA" id="ARBA00022989"/>
    </source>
</evidence>
<keyword evidence="8 11" id="KW-0472">Membrane</keyword>
<dbReference type="InterPro" id="IPR001611">
    <property type="entry name" value="Leu-rich_rpt"/>
</dbReference>
<proteinExistence type="inferred from homology"/>
<dbReference type="GO" id="GO:0007165">
    <property type="term" value="P:signal transduction"/>
    <property type="evidence" value="ECO:0007669"/>
    <property type="project" value="InterPro"/>
</dbReference>
<organism evidence="13 14">
    <name type="scientific">Cinara cedri</name>
    <dbReference type="NCBI Taxonomy" id="506608"/>
    <lineage>
        <taxon>Eukaryota</taxon>
        <taxon>Metazoa</taxon>
        <taxon>Ecdysozoa</taxon>
        <taxon>Arthropoda</taxon>
        <taxon>Hexapoda</taxon>
        <taxon>Insecta</taxon>
        <taxon>Pterygota</taxon>
        <taxon>Neoptera</taxon>
        <taxon>Paraneoptera</taxon>
        <taxon>Hemiptera</taxon>
        <taxon>Sternorrhyncha</taxon>
        <taxon>Aphidomorpha</taxon>
        <taxon>Aphidoidea</taxon>
        <taxon>Aphididae</taxon>
        <taxon>Lachninae</taxon>
        <taxon>Cinara</taxon>
    </lineage>
</organism>
<dbReference type="GO" id="GO:0038023">
    <property type="term" value="F:signaling receptor activity"/>
    <property type="evidence" value="ECO:0007669"/>
    <property type="project" value="TreeGrafter"/>
</dbReference>
<feature type="transmembrane region" description="Helical" evidence="11">
    <location>
        <begin position="805"/>
        <end position="827"/>
    </location>
</feature>
<keyword evidence="7 11" id="KW-1133">Transmembrane helix</keyword>
<dbReference type="Gene3D" id="3.80.10.10">
    <property type="entry name" value="Ribonuclease Inhibitor"/>
    <property type="match status" value="3"/>
</dbReference>
<dbReference type="SUPFAM" id="SSF52058">
    <property type="entry name" value="L domain-like"/>
    <property type="match status" value="2"/>
</dbReference>
<dbReference type="Gene3D" id="3.40.50.10140">
    <property type="entry name" value="Toll/interleukin-1 receptor homology (TIR) domain"/>
    <property type="match status" value="1"/>
</dbReference>
<evidence type="ECO:0000256" key="5">
    <source>
        <dbReference type="ARBA" id="ARBA00022729"/>
    </source>
</evidence>
<keyword evidence="14" id="KW-1185">Reference proteome</keyword>
<feature type="domain" description="TIR" evidence="12">
    <location>
        <begin position="855"/>
        <end position="990"/>
    </location>
</feature>
<dbReference type="FunFam" id="3.40.50.10140:FF:000026">
    <property type="entry name" value="Toll-like receptor 2"/>
    <property type="match status" value="1"/>
</dbReference>
<evidence type="ECO:0000256" key="11">
    <source>
        <dbReference type="SAM" id="Phobius"/>
    </source>
</evidence>
<dbReference type="Pfam" id="PF13855">
    <property type="entry name" value="LRR_8"/>
    <property type="match status" value="3"/>
</dbReference>
<dbReference type="PRINTS" id="PR00019">
    <property type="entry name" value="LEURICHRPT"/>
</dbReference>
<evidence type="ECO:0000256" key="1">
    <source>
        <dbReference type="ARBA" id="ARBA00004167"/>
    </source>
</evidence>
<dbReference type="Pfam" id="PF01582">
    <property type="entry name" value="TIR"/>
    <property type="match status" value="1"/>
</dbReference>
<evidence type="ECO:0000256" key="4">
    <source>
        <dbReference type="ARBA" id="ARBA00022692"/>
    </source>
</evidence>
<evidence type="ECO:0000256" key="6">
    <source>
        <dbReference type="ARBA" id="ARBA00022737"/>
    </source>
</evidence>
<name>A0A5E4NCA0_9HEMI</name>
<dbReference type="OrthoDB" id="1421090at2759"/>
<dbReference type="PANTHER" id="PTHR24365:SF541">
    <property type="entry name" value="PROTEIN TOLL-RELATED"/>
    <property type="match status" value="1"/>
</dbReference>
<evidence type="ECO:0000256" key="8">
    <source>
        <dbReference type="ARBA" id="ARBA00023136"/>
    </source>
</evidence>
<dbReference type="InterPro" id="IPR000157">
    <property type="entry name" value="TIR_dom"/>
</dbReference>
<dbReference type="EMBL" id="CABPRJ010001900">
    <property type="protein sequence ID" value="VVC40084.1"/>
    <property type="molecule type" value="Genomic_DNA"/>
</dbReference>
<sequence length="1016" mass="117517">MDPRGGYGEDRPAARRLITSQRLGRFDFLRHHGPPRWGPRVIDSRSMNWLTNIIVLQLILGQALSYLTCLKSQKCSCQKNFEIDEIEVTCNSSTVRANMKRSLVEIQCNFDQIQWEQFFNQINVKQLNYKNCILSDSGIHHNMAILGINEVKDIYLINMKLISSLERSYLIHLESLNLLDISSTNLILTNESFEGTPHLKQLFLRDNNIEELPNGVFKRLRNLEILDLGGNKLSKIDSDIFDGVPLTNLFLYSNHLKTLNLNIPSLKHLDVSNNRLTSITVENLNKLVQLSLNKNNIITVTGKLFKNTSLEFIKYNYGNFTVPDEFLSSLYNLNEVQLTYLKLENVPENMIWNSSNITVLSLASNRLKELPVNFFRDSNKMKVLNLSKNQIEKIDHQLLKPLTQLEELNLSNNLISQINNNGLSCLGNLIYLYLENNQIMNIERRALNMNNLKYLNLAYNKISNLSPNNLFSFEYLGKVEVIDLSHNNIVNFAFGWHNLLKLQKVNLSKNNFTVLSIEEIHNLNTRLKIDLSLNPFKVIDLSLLEFLVRESDISLNTNTTPILHVILSGNRLICGCQNFDFARYLQNQMPKITYKYIQIEQNLSCDDGTEFANVKLDSLTCDWKFYDDVDKTDCSECECTFRPYDRSAIMNCSSRNLTFAPKTIISSRHINYIELNLQNNSIMELPDYKHLNIQKLNVGYNKLTKINITHLPKHIMELNLEHNNLMKISELILNDTLTNLNRLSMSGNPWACNCEANDTFKFIHKYSSKISDLANITCASSVPLYTLQTMKEICQDSYELKNVNLMVACISLAVCGVLLGLLLSFYYRYTTEIKIWLYSHNVTWPISEKSLDQDKKYDAFLSFSHKDLELVAKHLVPELEGGNTPFKLCLHYRDWVVGDFIPSQISRSVDESRRTIIVLSKNFLDSIWGLTEFRTAYTNVLKEKRNRIIVILYGDISTEELDLELKTYLSMNTYIKWGDYWFWEKLRYALPHGLETRKKIRTKTIVPDKLNPLSLS</sequence>
<keyword evidence="9 13" id="KW-0675">Receptor</keyword>
<evidence type="ECO:0000256" key="2">
    <source>
        <dbReference type="ARBA" id="ARBA00009634"/>
    </source>
</evidence>
<evidence type="ECO:0000313" key="13">
    <source>
        <dbReference type="EMBL" id="VVC40084.1"/>
    </source>
</evidence>
<dbReference type="SMART" id="SM00364">
    <property type="entry name" value="LRR_BAC"/>
    <property type="match status" value="5"/>
</dbReference>
<dbReference type="GO" id="GO:0005886">
    <property type="term" value="C:plasma membrane"/>
    <property type="evidence" value="ECO:0007669"/>
    <property type="project" value="TreeGrafter"/>
</dbReference>
<dbReference type="SMART" id="SM00365">
    <property type="entry name" value="LRR_SD22"/>
    <property type="match status" value="8"/>
</dbReference>
<keyword evidence="10" id="KW-0325">Glycoprotein</keyword>
<protein>
    <submittedName>
        <fullName evidence="13">Toll/interleukin-1 receptor homology (TIR) domain,Leucine-rich repeat,Leucine-rich repeat domain, L</fullName>
    </submittedName>
</protein>
<evidence type="ECO:0000256" key="10">
    <source>
        <dbReference type="ARBA" id="ARBA00023180"/>
    </source>
</evidence>
<evidence type="ECO:0000256" key="9">
    <source>
        <dbReference type="ARBA" id="ARBA00023170"/>
    </source>
</evidence>
<dbReference type="PANTHER" id="PTHR24365">
    <property type="entry name" value="TOLL-LIKE RECEPTOR"/>
    <property type="match status" value="1"/>
</dbReference>
<keyword evidence="4 11" id="KW-0812">Transmembrane</keyword>
<dbReference type="SUPFAM" id="SSF52200">
    <property type="entry name" value="Toll/Interleukin receptor TIR domain"/>
    <property type="match status" value="1"/>
</dbReference>
<dbReference type="PROSITE" id="PS50104">
    <property type="entry name" value="TIR"/>
    <property type="match status" value="1"/>
</dbReference>
<gene>
    <name evidence="13" type="ORF">CINCED_3A013100</name>
</gene>
<dbReference type="InterPro" id="IPR003591">
    <property type="entry name" value="Leu-rich_rpt_typical-subtyp"/>
</dbReference>
<dbReference type="Proteomes" id="UP000325440">
    <property type="component" value="Unassembled WGS sequence"/>
</dbReference>
<comment type="subcellular location">
    <subcellularLocation>
        <location evidence="1">Membrane</location>
        <topology evidence="1">Single-pass membrane protein</topology>
    </subcellularLocation>
</comment>
<reference evidence="13 14" key="1">
    <citation type="submission" date="2019-08" db="EMBL/GenBank/DDBJ databases">
        <authorList>
            <person name="Alioto T."/>
            <person name="Alioto T."/>
            <person name="Gomez Garrido J."/>
        </authorList>
    </citation>
    <scope>NUCLEOTIDE SEQUENCE [LARGE SCALE GENOMIC DNA]</scope>
</reference>
<keyword evidence="5" id="KW-0732">Signal</keyword>
<comment type="similarity">
    <text evidence="2">Belongs to the Toll-like receptor family.</text>
</comment>
<dbReference type="InterPro" id="IPR032675">
    <property type="entry name" value="LRR_dom_sf"/>
</dbReference>
<dbReference type="AlphaFoldDB" id="A0A5E4NCA0"/>
<evidence type="ECO:0000313" key="14">
    <source>
        <dbReference type="Proteomes" id="UP000325440"/>
    </source>
</evidence>
<keyword evidence="6" id="KW-0677">Repeat</keyword>
<evidence type="ECO:0000259" key="12">
    <source>
        <dbReference type="PROSITE" id="PS50104"/>
    </source>
</evidence>